<feature type="region of interest" description="Disordered" evidence="1">
    <location>
        <begin position="1"/>
        <end position="32"/>
    </location>
</feature>
<reference evidence="4" key="1">
    <citation type="submission" date="2020-12" db="EMBL/GenBank/DDBJ databases">
        <title>Leucobacter sp. CAS1, isolated from Chromium sludge.</title>
        <authorList>
            <person name="Xu Z."/>
        </authorList>
    </citation>
    <scope>NUCLEOTIDE SEQUENCE</scope>
    <source>
        <strain evidence="4">CSA1</strain>
    </source>
</reference>
<feature type="domain" description="Thioredoxin-like fold" evidence="3">
    <location>
        <begin position="110"/>
        <end position="248"/>
    </location>
</feature>
<dbReference type="AlphaFoldDB" id="A0A934UU16"/>
<name>A0A934UU16_9MICO</name>
<proteinExistence type="predicted"/>
<sequence>MANENNPRPTKNERRNQAREQARIAREKEKRREKRNRLFIQGGVVLGVIAILAVVGVVLMQTMKPAGPGPRNMASGGVVFGQDLQVVEGPALESGEDRQAPEVNRDELPLDVTVYVDYMCPACGSFEQNFGSMLEQYVGSGDITLQVYPINFLDGASLGTKYSTRAANLFGCVVEQQPDAAFELHTRLLSADVQPAEQTAGLTDDELLEQAEQAGAEPTGELRQCVADKPFADFVASNTKAATETGIVGLADGAQLLDSNGQLQAEGGPQRLVSTPLVIVNGEQWNPQRDGDLETYLLKVKADVEKDAAAQEETDNVEESE</sequence>
<dbReference type="RefSeq" id="WP_200113037.1">
    <property type="nucleotide sequence ID" value="NZ_JAEHOH010000001.1"/>
</dbReference>
<dbReference type="Gene3D" id="3.40.30.10">
    <property type="entry name" value="Glutaredoxin"/>
    <property type="match status" value="1"/>
</dbReference>
<evidence type="ECO:0000313" key="4">
    <source>
        <dbReference type="EMBL" id="MBK0417708.1"/>
    </source>
</evidence>
<protein>
    <submittedName>
        <fullName evidence="4">Thioredoxin domain-containing protein</fullName>
    </submittedName>
</protein>
<comment type="caution">
    <text evidence="4">The sequence shown here is derived from an EMBL/GenBank/DDBJ whole genome shotgun (WGS) entry which is preliminary data.</text>
</comment>
<evidence type="ECO:0000259" key="3">
    <source>
        <dbReference type="Pfam" id="PF13462"/>
    </source>
</evidence>
<keyword evidence="5" id="KW-1185">Reference proteome</keyword>
<evidence type="ECO:0000256" key="1">
    <source>
        <dbReference type="SAM" id="MobiDB-lite"/>
    </source>
</evidence>
<keyword evidence="2" id="KW-0812">Transmembrane</keyword>
<dbReference type="Proteomes" id="UP000608530">
    <property type="component" value="Unassembled WGS sequence"/>
</dbReference>
<keyword evidence="2" id="KW-0472">Membrane</keyword>
<dbReference type="EMBL" id="JAEHOH010000001">
    <property type="protein sequence ID" value="MBK0417708.1"/>
    <property type="molecule type" value="Genomic_DNA"/>
</dbReference>
<feature type="compositionally biased region" description="Basic and acidic residues" evidence="1">
    <location>
        <begin position="10"/>
        <end position="30"/>
    </location>
</feature>
<dbReference type="Pfam" id="PF13462">
    <property type="entry name" value="Thioredoxin_4"/>
    <property type="match status" value="1"/>
</dbReference>
<dbReference type="InterPro" id="IPR036249">
    <property type="entry name" value="Thioredoxin-like_sf"/>
</dbReference>
<evidence type="ECO:0000256" key="2">
    <source>
        <dbReference type="SAM" id="Phobius"/>
    </source>
</evidence>
<dbReference type="CDD" id="cd02972">
    <property type="entry name" value="DsbA_family"/>
    <property type="match status" value="1"/>
</dbReference>
<keyword evidence="2" id="KW-1133">Transmembrane helix</keyword>
<dbReference type="InterPro" id="IPR012336">
    <property type="entry name" value="Thioredoxin-like_fold"/>
</dbReference>
<accession>A0A934UU16</accession>
<gene>
    <name evidence="4" type="ORF">JD276_01475</name>
</gene>
<organism evidence="4 5">
    <name type="scientific">Leucobacter chromiisoli</name>
    <dbReference type="NCBI Taxonomy" id="2796471"/>
    <lineage>
        <taxon>Bacteria</taxon>
        <taxon>Bacillati</taxon>
        <taxon>Actinomycetota</taxon>
        <taxon>Actinomycetes</taxon>
        <taxon>Micrococcales</taxon>
        <taxon>Microbacteriaceae</taxon>
        <taxon>Leucobacter</taxon>
    </lineage>
</organism>
<dbReference type="SUPFAM" id="SSF52833">
    <property type="entry name" value="Thioredoxin-like"/>
    <property type="match status" value="1"/>
</dbReference>
<evidence type="ECO:0000313" key="5">
    <source>
        <dbReference type="Proteomes" id="UP000608530"/>
    </source>
</evidence>
<feature type="transmembrane region" description="Helical" evidence="2">
    <location>
        <begin position="38"/>
        <end position="60"/>
    </location>
</feature>